<gene>
    <name evidence="2" type="ORF">CHARACLAT_003058</name>
</gene>
<reference evidence="2 3" key="1">
    <citation type="submission" date="2021-06" db="EMBL/GenBank/DDBJ databases">
        <authorList>
            <person name="Palmer J.M."/>
        </authorList>
    </citation>
    <scope>NUCLEOTIDE SEQUENCE [LARGE SCALE GENOMIC DNA]</scope>
    <source>
        <strain evidence="2 3">CL_MEX2019</strain>
        <tissue evidence="2">Muscle</tissue>
    </source>
</reference>
<name>A0ABU7EHP6_9TELE</name>
<protein>
    <submittedName>
        <fullName evidence="2">Uncharacterized protein</fullName>
    </submittedName>
</protein>
<sequence length="70" mass="7894">MPSGHVSHELSGSWPVQRASLAPQPPETAKRCQERLKDKRTNWVRGVRHLAGTGQERHQTRECLLAGKQI</sequence>
<evidence type="ECO:0000313" key="2">
    <source>
        <dbReference type="EMBL" id="MED6286169.1"/>
    </source>
</evidence>
<accession>A0ABU7EHP6</accession>
<dbReference type="Proteomes" id="UP001352852">
    <property type="component" value="Unassembled WGS sequence"/>
</dbReference>
<feature type="region of interest" description="Disordered" evidence="1">
    <location>
        <begin position="1"/>
        <end position="34"/>
    </location>
</feature>
<evidence type="ECO:0000313" key="3">
    <source>
        <dbReference type="Proteomes" id="UP001352852"/>
    </source>
</evidence>
<dbReference type="EMBL" id="JAHUTJ010057512">
    <property type="protein sequence ID" value="MED6286169.1"/>
    <property type="molecule type" value="Genomic_DNA"/>
</dbReference>
<evidence type="ECO:0000256" key="1">
    <source>
        <dbReference type="SAM" id="MobiDB-lite"/>
    </source>
</evidence>
<keyword evidence="3" id="KW-1185">Reference proteome</keyword>
<proteinExistence type="predicted"/>
<organism evidence="2 3">
    <name type="scientific">Characodon lateralis</name>
    <dbReference type="NCBI Taxonomy" id="208331"/>
    <lineage>
        <taxon>Eukaryota</taxon>
        <taxon>Metazoa</taxon>
        <taxon>Chordata</taxon>
        <taxon>Craniata</taxon>
        <taxon>Vertebrata</taxon>
        <taxon>Euteleostomi</taxon>
        <taxon>Actinopterygii</taxon>
        <taxon>Neopterygii</taxon>
        <taxon>Teleostei</taxon>
        <taxon>Neoteleostei</taxon>
        <taxon>Acanthomorphata</taxon>
        <taxon>Ovalentaria</taxon>
        <taxon>Atherinomorphae</taxon>
        <taxon>Cyprinodontiformes</taxon>
        <taxon>Goodeidae</taxon>
        <taxon>Characodon</taxon>
    </lineage>
</organism>
<comment type="caution">
    <text evidence="2">The sequence shown here is derived from an EMBL/GenBank/DDBJ whole genome shotgun (WGS) entry which is preliminary data.</text>
</comment>